<reference evidence="1" key="1">
    <citation type="submission" date="2023-06" db="EMBL/GenBank/DDBJ databases">
        <title>Comparative genomics of Bacillaceae isolates and their secondary metabolite potential.</title>
        <authorList>
            <person name="Song L."/>
            <person name="Nielsen L.J."/>
            <person name="Mohite O."/>
            <person name="Xu X."/>
            <person name="Weber T."/>
            <person name="Kovacs A.T."/>
        </authorList>
    </citation>
    <scope>NUCLEOTIDE SEQUENCE</scope>
    <source>
        <strain evidence="1">D8_B_37</strain>
    </source>
</reference>
<dbReference type="RefSeq" id="WP_289319551.1">
    <property type="nucleotide sequence ID" value="NZ_JAUCEY010000008.1"/>
</dbReference>
<dbReference type="EMBL" id="JAUCEY010000008">
    <property type="protein sequence ID" value="MDM5451865.1"/>
    <property type="molecule type" value="Genomic_DNA"/>
</dbReference>
<organism evidence="1 2">
    <name type="scientific">Peribacillus simplex</name>
    <dbReference type="NCBI Taxonomy" id="1478"/>
    <lineage>
        <taxon>Bacteria</taxon>
        <taxon>Bacillati</taxon>
        <taxon>Bacillota</taxon>
        <taxon>Bacilli</taxon>
        <taxon>Bacillales</taxon>
        <taxon>Bacillaceae</taxon>
        <taxon>Peribacillus</taxon>
    </lineage>
</organism>
<evidence type="ECO:0000313" key="2">
    <source>
        <dbReference type="Proteomes" id="UP001234602"/>
    </source>
</evidence>
<dbReference type="Proteomes" id="UP001234602">
    <property type="component" value="Unassembled WGS sequence"/>
</dbReference>
<dbReference type="InterPro" id="IPR025372">
    <property type="entry name" value="DUF4362"/>
</dbReference>
<dbReference type="Pfam" id="PF14275">
    <property type="entry name" value="DUF4362"/>
    <property type="match status" value="1"/>
</dbReference>
<proteinExistence type="predicted"/>
<dbReference type="PROSITE" id="PS51257">
    <property type="entry name" value="PROKAR_LIPOPROTEIN"/>
    <property type="match status" value="1"/>
</dbReference>
<accession>A0AAW7I8N3</accession>
<protein>
    <submittedName>
        <fullName evidence="1">DUF4362 domain-containing protein</fullName>
    </submittedName>
</protein>
<comment type="caution">
    <text evidence="1">The sequence shown here is derived from an EMBL/GenBank/DDBJ whole genome shotgun (WGS) entry which is preliminary data.</text>
</comment>
<sequence>MNFRMGYFILTVILLTLLIGCSKSLSNNEGEQFTPAQTDIVSEHDGIENLTRLKDFIQNVSKGKEDKIRVVSYTKEGDPIISDITFNETLEVKSDTTKDDYGDNTIKTHQCKTIEVIKNENNQDEYVLTGCSGYKIPYYLGVDKKQLINWHSSTNGCLS</sequence>
<gene>
    <name evidence="1" type="ORF">QUF89_06560</name>
</gene>
<evidence type="ECO:0000313" key="1">
    <source>
        <dbReference type="EMBL" id="MDM5451865.1"/>
    </source>
</evidence>
<dbReference type="AlphaFoldDB" id="A0AAW7I8N3"/>
<name>A0AAW7I8N3_9BACI</name>